<feature type="compositionally biased region" description="Polar residues" evidence="4">
    <location>
        <begin position="280"/>
        <end position="292"/>
    </location>
</feature>
<feature type="region of interest" description="Disordered" evidence="4">
    <location>
        <begin position="358"/>
        <end position="390"/>
    </location>
</feature>
<keyword evidence="3" id="KW-0862">Zinc</keyword>
<dbReference type="EMBL" id="JAIFTL010000112">
    <property type="protein sequence ID" value="KAG9323175.1"/>
    <property type="molecule type" value="Genomic_DNA"/>
</dbReference>
<feature type="compositionally biased region" description="Basic and acidic residues" evidence="4">
    <location>
        <begin position="825"/>
        <end position="837"/>
    </location>
</feature>
<feature type="compositionally biased region" description="Acidic residues" evidence="4">
    <location>
        <begin position="408"/>
        <end position="419"/>
    </location>
</feature>
<feature type="compositionally biased region" description="Polar residues" evidence="4">
    <location>
        <begin position="145"/>
        <end position="173"/>
    </location>
</feature>
<keyword evidence="2" id="KW-0863">Zinc-finger</keyword>
<feature type="region of interest" description="Disordered" evidence="4">
    <location>
        <begin position="649"/>
        <end position="723"/>
    </location>
</feature>
<dbReference type="Pfam" id="PF01753">
    <property type="entry name" value="zf-MYND"/>
    <property type="match status" value="1"/>
</dbReference>
<feature type="compositionally biased region" description="Basic residues" evidence="4">
    <location>
        <begin position="838"/>
        <end position="856"/>
    </location>
</feature>
<feature type="region of interest" description="Disordered" evidence="4">
    <location>
        <begin position="145"/>
        <end position="177"/>
    </location>
</feature>
<dbReference type="AlphaFoldDB" id="A0A9P8A5I7"/>
<feature type="compositionally biased region" description="Polar residues" evidence="4">
    <location>
        <begin position="696"/>
        <end position="706"/>
    </location>
</feature>
<feature type="compositionally biased region" description="Low complexity" evidence="4">
    <location>
        <begin position="309"/>
        <end position="329"/>
    </location>
</feature>
<evidence type="ECO:0000256" key="3">
    <source>
        <dbReference type="ARBA" id="ARBA00022833"/>
    </source>
</evidence>
<sequence length="964" mass="104256">MAERTLVMMAIETSQQSPQAEDRSHTHQDLDAGSPCHRTRAEVEDGEASKVLAEGIEQTPLPHSRIGGDSFRDNKPSSTLDTQRPQIAQQEGNYSLPAMSEEQEQEHQQEQFVTQPFLSVPTASPSENRLSPVSRIANTSTSLLRNLDSLSAQQTSPDSDMTRQRSMSTSSLGTLAKSPSSLTASLSASVALYDSHQPPKTLQDILLLAQSHYISHRYVPALTLYRLAAEKHHSLPACCSLYALYTSTVKTPGLVRSDTKATEVLIHALRIWTARRWSSSFSSLDGHNSSMRSKTRDDHAELEEYFAHPRSASSQPKSARSSAKNNNSNPGASIPISSRRDLASRTIVAESIESEYRRPELRNQVDGSESEDCESGSEDEDDDSDEDDCDSECEECQDCDGGCKHCEDSEEEEDEEQAKEEEARRIGLATMEIEDIVQKLCSMIQRGVLGLDEAIVVEAISMVRKIERGLSKDGEAWQTQMAKSKSLFESSLSGGKTEGEGGSSSSETAAGLLLTQSIDLSFLNLTPESTSPMSQVRAVDLSSQKRAKAAATARTSSNSHPVNAAISRLSLGEQEADQAICRAMRIRIMFTLGWVHQQRGEYHWGAQAYGVCSEVTPPTGKRLLISLQQQATVQKWTCLAFEKKAQEQQAQAEEDRQRAPVEQQQQKPERIPSPPTSTQEQEQQQQQRRQPRKPTASLSYTSSEVSTAAHHHADISSPSSYSSSESAAISIRGGQAGTTISSLSAAMWSSGLFKSSSTPSEAAIPTAPASTTTTAATVGKPASPAGTLSSVQSDPTSKSSTGRQLHRSKSVSLGLKINTLNSREAPQETSKEKEPHPHQHHHPRAQHRAKSHHHQQHAQGASTSAAAVAAAVLTMTMSDHQKKVVKCGHCGQKRILMPLCVCKKVRYCNRECRIADLEAHRKTGCHAALMSTSVGSTSSSSSGSVATAAAAAAVGLAAGPGVSM</sequence>
<feature type="region of interest" description="Disordered" evidence="4">
    <location>
        <begin position="752"/>
        <end position="863"/>
    </location>
</feature>
<dbReference type="InterPro" id="IPR002893">
    <property type="entry name" value="Znf_MYND"/>
</dbReference>
<reference evidence="6" key="1">
    <citation type="submission" date="2021-07" db="EMBL/GenBank/DDBJ databases">
        <title>Draft genome of Mortierella alpina, strain LL118, isolated from an aspen leaf litter sample.</title>
        <authorList>
            <person name="Yang S."/>
            <person name="Vinatzer B.A."/>
        </authorList>
    </citation>
    <scope>NUCLEOTIDE SEQUENCE</scope>
    <source>
        <strain evidence="6">LL118</strain>
    </source>
</reference>
<feature type="compositionally biased region" description="Basic and acidic residues" evidence="4">
    <location>
        <begin position="20"/>
        <end position="30"/>
    </location>
</feature>
<dbReference type="GO" id="GO:0008270">
    <property type="term" value="F:zinc ion binding"/>
    <property type="evidence" value="ECO:0007669"/>
    <property type="project" value="UniProtKB-KW"/>
</dbReference>
<evidence type="ECO:0000313" key="6">
    <source>
        <dbReference type="EMBL" id="KAG9323175.1"/>
    </source>
</evidence>
<feature type="region of interest" description="Disordered" evidence="4">
    <location>
        <begin position="1"/>
        <end position="87"/>
    </location>
</feature>
<feature type="domain" description="MYND-type" evidence="5">
    <location>
        <begin position="887"/>
        <end position="925"/>
    </location>
</feature>
<protein>
    <recommendedName>
        <fullName evidence="5">MYND-type domain-containing protein</fullName>
    </recommendedName>
</protein>
<evidence type="ECO:0000256" key="2">
    <source>
        <dbReference type="ARBA" id="ARBA00022771"/>
    </source>
</evidence>
<feature type="compositionally biased region" description="Low complexity" evidence="4">
    <location>
        <begin position="755"/>
        <end position="777"/>
    </location>
</feature>
<accession>A0A9P8A5I7</accession>
<evidence type="ECO:0000256" key="1">
    <source>
        <dbReference type="ARBA" id="ARBA00022723"/>
    </source>
</evidence>
<evidence type="ECO:0000256" key="4">
    <source>
        <dbReference type="SAM" id="MobiDB-lite"/>
    </source>
</evidence>
<proteinExistence type="predicted"/>
<feature type="region of interest" description="Disordered" evidence="4">
    <location>
        <begin position="280"/>
        <end position="299"/>
    </location>
</feature>
<feature type="compositionally biased region" description="Polar residues" evidence="4">
    <location>
        <begin position="76"/>
        <end position="87"/>
    </location>
</feature>
<evidence type="ECO:0000259" key="5">
    <source>
        <dbReference type="PROSITE" id="PS01360"/>
    </source>
</evidence>
<feature type="compositionally biased region" description="Acidic residues" evidence="4">
    <location>
        <begin position="368"/>
        <end position="390"/>
    </location>
</feature>
<comment type="caution">
    <text evidence="6">The sequence shown here is derived from an EMBL/GenBank/DDBJ whole genome shotgun (WGS) entry which is preliminary data.</text>
</comment>
<evidence type="ECO:0000313" key="7">
    <source>
        <dbReference type="Proteomes" id="UP000717515"/>
    </source>
</evidence>
<dbReference type="PROSITE" id="PS01360">
    <property type="entry name" value="ZF_MYND_1"/>
    <property type="match status" value="1"/>
</dbReference>
<name>A0A9P8A5I7_MORAP</name>
<feature type="region of interest" description="Disordered" evidence="4">
    <location>
        <begin position="488"/>
        <end position="507"/>
    </location>
</feature>
<feature type="region of interest" description="Disordered" evidence="4">
    <location>
        <begin position="307"/>
        <end position="339"/>
    </location>
</feature>
<feature type="compositionally biased region" description="Polar residues" evidence="4">
    <location>
        <begin position="786"/>
        <end position="803"/>
    </location>
</feature>
<organism evidence="6 7">
    <name type="scientific">Mortierella alpina</name>
    <name type="common">Oleaginous fungus</name>
    <name type="synonym">Mortierella renispora</name>
    <dbReference type="NCBI Taxonomy" id="64518"/>
    <lineage>
        <taxon>Eukaryota</taxon>
        <taxon>Fungi</taxon>
        <taxon>Fungi incertae sedis</taxon>
        <taxon>Mucoromycota</taxon>
        <taxon>Mortierellomycotina</taxon>
        <taxon>Mortierellomycetes</taxon>
        <taxon>Mortierellales</taxon>
        <taxon>Mortierellaceae</taxon>
        <taxon>Mortierella</taxon>
    </lineage>
</organism>
<dbReference type="Gene3D" id="6.10.140.2220">
    <property type="match status" value="1"/>
</dbReference>
<keyword evidence="1" id="KW-0479">Metal-binding</keyword>
<gene>
    <name evidence="6" type="ORF">KVV02_001806</name>
</gene>
<feature type="region of interest" description="Disordered" evidence="4">
    <location>
        <begin position="404"/>
        <end position="423"/>
    </location>
</feature>
<dbReference type="Proteomes" id="UP000717515">
    <property type="component" value="Unassembled WGS sequence"/>
</dbReference>
<feature type="compositionally biased region" description="Low complexity" evidence="4">
    <location>
        <begin position="676"/>
        <end position="688"/>
    </location>
</feature>